<dbReference type="VEuPathDB" id="TriTrypDB:BSAL_83180"/>
<dbReference type="Proteomes" id="UP000051952">
    <property type="component" value="Unassembled WGS sequence"/>
</dbReference>
<reference evidence="2" key="1">
    <citation type="submission" date="2015-09" db="EMBL/GenBank/DDBJ databases">
        <authorList>
            <consortium name="Pathogen Informatics"/>
        </authorList>
    </citation>
    <scope>NUCLEOTIDE SEQUENCE [LARGE SCALE GENOMIC DNA]</scope>
    <source>
        <strain evidence="2">Lake Konstanz</strain>
    </source>
</reference>
<sequence>MVQAWCVFVASVECGNATSADDADGSGDAAHGLLVSACERDAYSAYLVSNGQL</sequence>
<evidence type="ECO:0000313" key="2">
    <source>
        <dbReference type="Proteomes" id="UP000051952"/>
    </source>
</evidence>
<accession>A0A0S4J389</accession>
<dbReference type="AlphaFoldDB" id="A0A0S4J389"/>
<name>A0A0S4J389_BODSA</name>
<evidence type="ECO:0000313" key="1">
    <source>
        <dbReference type="EMBL" id="CUG68610.1"/>
    </source>
</evidence>
<protein>
    <submittedName>
        <fullName evidence="1">Uncharacterized protein</fullName>
    </submittedName>
</protein>
<organism evidence="1 2">
    <name type="scientific">Bodo saltans</name>
    <name type="common">Flagellated protozoan</name>
    <dbReference type="NCBI Taxonomy" id="75058"/>
    <lineage>
        <taxon>Eukaryota</taxon>
        <taxon>Discoba</taxon>
        <taxon>Euglenozoa</taxon>
        <taxon>Kinetoplastea</taxon>
        <taxon>Metakinetoplastina</taxon>
        <taxon>Eubodonida</taxon>
        <taxon>Bodonidae</taxon>
        <taxon>Bodo</taxon>
    </lineage>
</organism>
<gene>
    <name evidence="1" type="ORF">BSAL_83180</name>
</gene>
<keyword evidence="2" id="KW-1185">Reference proteome</keyword>
<dbReference type="EMBL" id="CYKH01000931">
    <property type="protein sequence ID" value="CUG68610.1"/>
    <property type="molecule type" value="Genomic_DNA"/>
</dbReference>
<proteinExistence type="predicted"/>